<dbReference type="PANTHER" id="PTHR30217">
    <property type="entry name" value="PEPTIDASE U32 FAMILY"/>
    <property type="match status" value="1"/>
</dbReference>
<protein>
    <submittedName>
        <fullName evidence="3">Collagenase-like protease</fullName>
    </submittedName>
</protein>
<keyword evidence="3" id="KW-0378">Hydrolase</keyword>
<keyword evidence="3" id="KW-0645">Protease</keyword>
<dbReference type="Pfam" id="PF01136">
    <property type="entry name" value="Peptidase_U32"/>
    <property type="match status" value="2"/>
</dbReference>
<dbReference type="InterPro" id="IPR051454">
    <property type="entry name" value="RNA/ubiquinone_mod_enzymes"/>
</dbReference>
<keyword evidence="4" id="KW-1185">Reference proteome</keyword>
<feature type="domain" description="Peptidase U32 collagenase" evidence="2">
    <location>
        <begin position="385"/>
        <end position="504"/>
    </location>
</feature>
<dbReference type="GO" id="GO:0006508">
    <property type="term" value="P:proteolysis"/>
    <property type="evidence" value="ECO:0007669"/>
    <property type="project" value="UniProtKB-KW"/>
</dbReference>
<dbReference type="GO" id="GO:0008233">
    <property type="term" value="F:peptidase activity"/>
    <property type="evidence" value="ECO:0007669"/>
    <property type="project" value="UniProtKB-KW"/>
</dbReference>
<feature type="coiled-coil region" evidence="1">
    <location>
        <begin position="486"/>
        <end position="534"/>
    </location>
</feature>
<evidence type="ECO:0000256" key="1">
    <source>
        <dbReference type="SAM" id="Coils"/>
    </source>
</evidence>
<dbReference type="Proteomes" id="UP000010880">
    <property type="component" value="Chromosome"/>
</dbReference>
<evidence type="ECO:0000313" key="4">
    <source>
        <dbReference type="Proteomes" id="UP000010880"/>
    </source>
</evidence>
<proteinExistence type="predicted"/>
<dbReference type="Pfam" id="PF12392">
    <property type="entry name" value="DUF3656"/>
    <property type="match status" value="1"/>
</dbReference>
<name>L0K8G6_HALHC</name>
<dbReference type="HOGENOM" id="CLU_011540_4_0_9"/>
<keyword evidence="1" id="KW-0175">Coiled coil</keyword>
<dbReference type="PROSITE" id="PS01276">
    <property type="entry name" value="PEPTIDASE_U32"/>
    <property type="match status" value="1"/>
</dbReference>
<evidence type="ECO:0000313" key="3">
    <source>
        <dbReference type="EMBL" id="AGB41286.1"/>
    </source>
</evidence>
<dbReference type="PANTHER" id="PTHR30217:SF10">
    <property type="entry name" value="23S RRNA 5-HYDROXYCYTIDINE C2501 SYNTHASE"/>
    <property type="match status" value="1"/>
</dbReference>
<dbReference type="eggNOG" id="COG0826">
    <property type="taxonomic scope" value="Bacteria"/>
</dbReference>
<gene>
    <name evidence="3" type="ordered locus">Halha_1341</name>
</gene>
<sequence length="818" mass="93124">MTNKPELLSPVGDQNSLYAAVQNGCDAIYLGGQAFNARNRAQNFDLVELKSAFDYAHIRGVKVYVTVNTLHKNKEIKDVLQFVGEIYQAGADGVIVQDLGTARLIRAYFPDLELHASTQLTIHNLAGAKYLEELGFSRVVLARELSLSEIKEIINNTNLKVETFIHGALCICYSGQCLMSSLIGGRSGNRGRCAQPCRLPYSLVDLKTEEVINEELAQQHLLSPKDINTLEILPELITAGIASFKIEGRMKRPEYAALTTRVYRKYIDKYFQEDSYQVKAEDQESLAQIFNRGEFIPGYYKGQEDLALISHQRPNNWGVKVGKVISYNSATNHCQIKLDKTVKPGDGIEIWTDKGQNYSKVVSKNSAGDLLEVEVRGTVRSGNPVYRTAQESLLDELAKSFVQPDTIKKIETYGHLTAKIGEKMNFILWDKDGFQVSSTVDFIPEEAKNQPLTTADFREQLTKLGNTSYQLTNLELDIADNLFIPISKLNEVRRKAVNKLNDKRAQQFITSPRTNKLQNKIFNLESNHQKSEKQVTVYLQQEDYIEDLLKLEVDRIYCDSQIKITRLKNVTKQAQETEIFIRLPRIAKEQELEKIKQKITRLEKTEIDGFLVPQLGVAKLVKDSTKKLVADFPLNIFNSYSTKLWAKEDYQGVVLSPELTRKEISELTKYNQIEKEIIVYGHLPMMISEYCPVGFVTGDLGPKESKKCNVDCLAKGYGLLDRKNMIAPIKTEPQSCRSIIYNSQPLYLMKYLEEIKETNCHSYRLDFTVESREEVLEITKAYQSRIQGRKLGPDKIKKLNQKMQQKGYTTGHFYRGVK</sequence>
<dbReference type="AlphaFoldDB" id="L0K8G6"/>
<dbReference type="PATRIC" id="fig|748449.3.peg.1298"/>
<dbReference type="InterPro" id="IPR020988">
    <property type="entry name" value="Pept_U32_collagenase"/>
</dbReference>
<evidence type="ECO:0000259" key="2">
    <source>
        <dbReference type="Pfam" id="PF12392"/>
    </source>
</evidence>
<accession>L0K8G6</accession>
<dbReference type="OrthoDB" id="9807498at2"/>
<dbReference type="InterPro" id="IPR001539">
    <property type="entry name" value="Peptidase_U32"/>
</dbReference>
<organism evidence="3 4">
    <name type="scientific">Halobacteroides halobius (strain ATCC 35273 / DSM 5150 / MD-1)</name>
    <dbReference type="NCBI Taxonomy" id="748449"/>
    <lineage>
        <taxon>Bacteria</taxon>
        <taxon>Bacillati</taxon>
        <taxon>Bacillota</taxon>
        <taxon>Clostridia</taxon>
        <taxon>Halanaerobiales</taxon>
        <taxon>Halobacteroidaceae</taxon>
        <taxon>Halobacteroides</taxon>
    </lineage>
</organism>
<dbReference type="KEGG" id="hhl:Halha_1341"/>
<dbReference type="STRING" id="748449.Halha_1341"/>
<dbReference type="RefSeq" id="WP_015327008.1">
    <property type="nucleotide sequence ID" value="NC_019978.1"/>
</dbReference>
<reference evidence="4" key="1">
    <citation type="submission" date="2012-02" db="EMBL/GenBank/DDBJ databases">
        <title>The complete genome of Halobacteroides halobius DSM 5150.</title>
        <authorList>
            <person name="Lucas S."/>
            <person name="Copeland A."/>
            <person name="Lapidus A."/>
            <person name="Glavina del Rio T."/>
            <person name="Dalin E."/>
            <person name="Tice H."/>
            <person name="Bruce D."/>
            <person name="Goodwin L."/>
            <person name="Pitluck S."/>
            <person name="Peters L."/>
            <person name="Mikhailova N."/>
            <person name="Gu W."/>
            <person name="Kyrpides N."/>
            <person name="Mavromatis K."/>
            <person name="Ivanova N."/>
            <person name="Brettin T."/>
            <person name="Detter J.C."/>
            <person name="Han C."/>
            <person name="Larimer F."/>
            <person name="Land M."/>
            <person name="Hauser L."/>
            <person name="Markowitz V."/>
            <person name="Cheng J.-F."/>
            <person name="Hugenholtz P."/>
            <person name="Woyke T."/>
            <person name="Wu D."/>
            <person name="Tindall B."/>
            <person name="Pomrenke H."/>
            <person name="Brambilla E."/>
            <person name="Klenk H.-P."/>
            <person name="Eisen J.A."/>
        </authorList>
    </citation>
    <scope>NUCLEOTIDE SEQUENCE [LARGE SCALE GENOMIC DNA]</scope>
    <source>
        <strain evidence="4">ATCC 35273 / DSM 5150 / MD-1</strain>
    </source>
</reference>
<dbReference type="EMBL" id="CP003359">
    <property type="protein sequence ID" value="AGB41286.1"/>
    <property type="molecule type" value="Genomic_DNA"/>
</dbReference>